<keyword evidence="2" id="KW-1185">Reference proteome</keyword>
<dbReference type="AlphaFoldDB" id="A0A4R8RSW3"/>
<evidence type="ECO:0000313" key="2">
    <source>
        <dbReference type="Proteomes" id="UP000295703"/>
    </source>
</evidence>
<gene>
    <name evidence="1" type="ORF">CTRI78_v000408</name>
</gene>
<protein>
    <submittedName>
        <fullName evidence="1">Uncharacterized protein</fullName>
    </submittedName>
</protein>
<reference evidence="1 2" key="1">
    <citation type="submission" date="2018-12" db="EMBL/GenBank/DDBJ databases">
        <title>Genome sequence and assembly of Colletotrichum trifolii.</title>
        <authorList>
            <person name="Gan P."/>
            <person name="Shirasu K."/>
        </authorList>
    </citation>
    <scope>NUCLEOTIDE SEQUENCE [LARGE SCALE GENOMIC DNA]</scope>
    <source>
        <strain evidence="1 2">543-2</strain>
    </source>
</reference>
<evidence type="ECO:0000313" key="1">
    <source>
        <dbReference type="EMBL" id="TDZ74968.1"/>
    </source>
</evidence>
<sequence length="877" mass="98316">MAQEKVETVAENMARPSGLPRRSPLLVGLGLLQDFTAFDWKKVSEILYKKPETLCQDNKLNRAASPSKDVDTVDKETPEATCSPAEDVLPVLLDEETDEGFLSGADDLTPKCMESWRQPNETVSLTHSALLAKFREDQDEFADMDLFFSAKLRTASFPIVLATDGDLDDGPSVGESKRGALAQCGSQAKSDADNELFCYQETSDDYSEEHDLACDEFEKPFYKWDADVHESVLTYDEYVSQPTIQQIYADMNEQDDVSSFRSSTDSSQHLIQQAVTWFDGQQYIQWLGKGHAKLWTEEDLFGMDRVADLPPRPYIRLECSASSENSLFVPGQHRRDVKLSQFNRSMVNRTPETEHYINPLALNPVTGSQNTFNSSRPASVLHNSTGNRTPETIHHLNPLALNPATGHEVIFDYFQHSWSSHGSDTGSARVANLPPRPYIRLEASSGSENSLTVPARYFHHSFQFLEFRISGFGSSPTHEHKERVCETVGEHIYDIDMMLESSDDDRVSHLYGDENVDPHTSLSPEVLRVDGSWIYRPCRQASAFPAPLRMVKQHTPLCEKADVELGSLLAIRNGSPSGFTQEMGQEYKAPSRVSGREDTMLEYDVDLYSPWDERASRMGQVVCPSLGSSFEIYVDPDCRKPQTECPEYSSAAAQQLESGTEASLDFLFDPVSEPSLKHNPALDQNAMLPFRRSYGTAAEVFESHAEVRRLRVVNPDIPDENDVANSENLTAVELVVRDFEAGKYSVSDEEMVTAKPSCAYAPTREESEISPHRRQTDLDAFTAALASPECYNLSALDRLIADYENGKYNLPEKTEVARTQENPSTAATAAAAADKKLRSSRKHRRSPSRILLWGLKIADELRESERENQSEAMRDLR</sequence>
<organism evidence="1 2">
    <name type="scientific">Colletotrichum trifolii</name>
    <dbReference type="NCBI Taxonomy" id="5466"/>
    <lineage>
        <taxon>Eukaryota</taxon>
        <taxon>Fungi</taxon>
        <taxon>Dikarya</taxon>
        <taxon>Ascomycota</taxon>
        <taxon>Pezizomycotina</taxon>
        <taxon>Sordariomycetes</taxon>
        <taxon>Hypocreomycetidae</taxon>
        <taxon>Glomerellales</taxon>
        <taxon>Glomerellaceae</taxon>
        <taxon>Colletotrichum</taxon>
        <taxon>Colletotrichum orbiculare species complex</taxon>
    </lineage>
</organism>
<comment type="caution">
    <text evidence="1">The sequence shown here is derived from an EMBL/GenBank/DDBJ whole genome shotgun (WGS) entry which is preliminary data.</text>
</comment>
<accession>A0A4R8RSW3</accession>
<proteinExistence type="predicted"/>
<dbReference type="EMBL" id="RYZW01000002">
    <property type="protein sequence ID" value="TDZ74968.1"/>
    <property type="molecule type" value="Genomic_DNA"/>
</dbReference>
<dbReference type="Proteomes" id="UP000295703">
    <property type="component" value="Unassembled WGS sequence"/>
</dbReference>
<name>A0A4R8RSW3_COLTR</name>